<dbReference type="PANTHER" id="PTHR18853:SF9">
    <property type="entry name" value="COILED-COIL DOMAIN-CONTAINING PROTEIN 27"/>
    <property type="match status" value="1"/>
</dbReference>
<dbReference type="GeneTree" id="ENSGT00940000154171"/>
<accession>A0A8C2TFQ2</accession>
<feature type="compositionally biased region" description="Acidic residues" evidence="1">
    <location>
        <begin position="157"/>
        <end position="167"/>
    </location>
</feature>
<protein>
    <submittedName>
        <fullName evidence="2">Coiled-coil domain containing 27</fullName>
    </submittedName>
</protein>
<dbReference type="InterPro" id="IPR052642">
    <property type="entry name" value="CC-FHA_domain"/>
</dbReference>
<dbReference type="RefSeq" id="XP_015738055.1">
    <property type="nucleotide sequence ID" value="XM_015882569.2"/>
</dbReference>
<proteinExistence type="predicted"/>
<evidence type="ECO:0000313" key="2">
    <source>
        <dbReference type="Ensembl" id="ENSCJPP00005010803.1"/>
    </source>
</evidence>
<reference evidence="2" key="2">
    <citation type="submission" date="2025-08" db="UniProtKB">
        <authorList>
            <consortium name="Ensembl"/>
        </authorList>
    </citation>
    <scope>IDENTIFICATION</scope>
</reference>
<dbReference type="GeneID" id="107323459"/>
<gene>
    <name evidence="2" type="primary">CCDC27</name>
</gene>
<organism evidence="2 3">
    <name type="scientific">Coturnix japonica</name>
    <name type="common">Japanese quail</name>
    <name type="synonym">Coturnix coturnix japonica</name>
    <dbReference type="NCBI Taxonomy" id="93934"/>
    <lineage>
        <taxon>Eukaryota</taxon>
        <taxon>Metazoa</taxon>
        <taxon>Chordata</taxon>
        <taxon>Craniata</taxon>
        <taxon>Vertebrata</taxon>
        <taxon>Euteleostomi</taxon>
        <taxon>Archelosauria</taxon>
        <taxon>Archosauria</taxon>
        <taxon>Dinosauria</taxon>
        <taxon>Saurischia</taxon>
        <taxon>Theropoda</taxon>
        <taxon>Coelurosauria</taxon>
        <taxon>Aves</taxon>
        <taxon>Neognathae</taxon>
        <taxon>Galloanserae</taxon>
        <taxon>Galliformes</taxon>
        <taxon>Phasianidae</taxon>
        <taxon>Perdicinae</taxon>
        <taxon>Coturnix</taxon>
    </lineage>
</organism>
<dbReference type="PANTHER" id="PTHR18853">
    <property type="entry name" value="FORKHEAD-ASSOCIATED DOMAIN-CONTAINING PROTEIN 1-RELATED"/>
    <property type="match status" value="1"/>
</dbReference>
<dbReference type="OrthoDB" id="9949340at2759"/>
<name>A0A8C2TFQ2_COTJA</name>
<dbReference type="KEGG" id="cjo:107323459"/>
<dbReference type="Ensembl" id="ENSCJPT00005015902.1">
    <property type="protein sequence ID" value="ENSCJPP00005010803.1"/>
    <property type="gene ID" value="ENSCJPG00005009349.1"/>
</dbReference>
<dbReference type="AlphaFoldDB" id="A0A8C2TFQ2"/>
<reference evidence="2" key="3">
    <citation type="submission" date="2025-09" db="UniProtKB">
        <authorList>
            <consortium name="Ensembl"/>
        </authorList>
    </citation>
    <scope>IDENTIFICATION</scope>
</reference>
<keyword evidence="3" id="KW-1185">Reference proteome</keyword>
<evidence type="ECO:0000256" key="1">
    <source>
        <dbReference type="SAM" id="MobiDB-lite"/>
    </source>
</evidence>
<dbReference type="Proteomes" id="UP000694412">
    <property type="component" value="Chromosome 21"/>
</dbReference>
<reference evidence="2" key="1">
    <citation type="submission" date="2015-11" db="EMBL/GenBank/DDBJ databases">
        <authorList>
            <consortium name="International Coturnix japonica Genome Analysis Consortium"/>
            <person name="Warren W."/>
            <person name="Burt D.W."/>
            <person name="Antin P.B."/>
            <person name="Lanford R."/>
            <person name="Gros J."/>
            <person name="Wilson R.K."/>
        </authorList>
    </citation>
    <scope>NUCLEOTIDE SEQUENCE [LARGE SCALE GENOMIC DNA]</scope>
</reference>
<sequence>MAPGSHLPNPVVLSGTETPLLNNPTLPMGSRARFGPFGSVLMPEPRHDELSLPAPLCAGICHRATSPDPPELRPGHGEQDGNERPWYIRTIEEKDACLKTLVEEIDRLTKYKAECAQKDVVINNLLREVQSLKKQLELLKDSADTGMHTKQGSSSEEGTDVLNEESSPEATAEQAEAENQALLAQLTAIQEAHKELCAELQRAEDDYNMATGAMCSLQRQLEIQASQLRSAKSENEKLQKEIRGRDNQLQAMSDKFGSLREEWKHEEMMAAMEKENFSLRQVVKEQEFKLNKQLELINALQSTAWQLQAEALTNQYHIQKQQSAQEEMQSKAEAMQHTELQTRVALERVTSKFERFRSKIIQATFSTAGIKAPQAELTDEEVLEAMQKIINERMEFHQMLKQKGVKVPSLTTIETVTSSSNNSKGKR</sequence>
<dbReference type="CTD" id="148870"/>
<evidence type="ECO:0000313" key="3">
    <source>
        <dbReference type="Proteomes" id="UP000694412"/>
    </source>
</evidence>
<feature type="region of interest" description="Disordered" evidence="1">
    <location>
        <begin position="143"/>
        <end position="176"/>
    </location>
</feature>